<comment type="caution">
    <text evidence="2">The sequence shown here is derived from an EMBL/GenBank/DDBJ whole genome shotgun (WGS) entry which is preliminary data.</text>
</comment>
<evidence type="ECO:0000313" key="2">
    <source>
        <dbReference type="EMBL" id="KAK7258051.1"/>
    </source>
</evidence>
<reference evidence="2 3" key="1">
    <citation type="submission" date="2024-01" db="EMBL/GenBank/DDBJ databases">
        <title>The genomes of 5 underutilized Papilionoideae crops provide insights into root nodulation and disease resistanc.</title>
        <authorList>
            <person name="Yuan L."/>
        </authorList>
    </citation>
    <scope>NUCLEOTIDE SEQUENCE [LARGE SCALE GENOMIC DNA]</scope>
    <source>
        <strain evidence="2">ZHUSHIDOU_FW_LH</strain>
        <tissue evidence="2">Leaf</tissue>
    </source>
</reference>
<feature type="region of interest" description="Disordered" evidence="1">
    <location>
        <begin position="38"/>
        <end position="133"/>
    </location>
</feature>
<feature type="region of interest" description="Disordered" evidence="1">
    <location>
        <begin position="191"/>
        <end position="230"/>
    </location>
</feature>
<proteinExistence type="predicted"/>
<dbReference type="PANTHER" id="PTHR36756">
    <property type="entry name" value="EXPRESSED PROTEIN"/>
    <property type="match status" value="1"/>
</dbReference>
<accession>A0AAN9EIZ1</accession>
<evidence type="ECO:0000313" key="3">
    <source>
        <dbReference type="Proteomes" id="UP001372338"/>
    </source>
</evidence>
<dbReference type="PANTHER" id="PTHR36756:SF1">
    <property type="entry name" value="EXPRESSED PROTEIN"/>
    <property type="match status" value="1"/>
</dbReference>
<sequence>MSFIIGMNASVEGSRRQLPSWMVQKVASNSGNVVETDCHAEKGVTKKVAGVDDHHERETSKRKPNLNAECGGVKRKRKPCQLDQDGDDIVQKKKKKEKGNRCSGRARKSSAKKGQKLEDPSHDSCDVNPVQVSSDDDDVELTIDDLIAIAEEIIASKASHYKVELSYSPYLCLKIQTFANCMQYVRDHENKDRQETSGRQCESKWPIPSITETGTALDSPGEKKKSSSYASEALDISTVTTTGELINTSTSQTNNPAQDMLDLLLGPLLRNLP</sequence>
<protein>
    <submittedName>
        <fullName evidence="2">Uncharacterized protein</fullName>
    </submittedName>
</protein>
<organism evidence="2 3">
    <name type="scientific">Crotalaria pallida</name>
    <name type="common">Smooth rattlebox</name>
    <name type="synonym">Crotalaria striata</name>
    <dbReference type="NCBI Taxonomy" id="3830"/>
    <lineage>
        <taxon>Eukaryota</taxon>
        <taxon>Viridiplantae</taxon>
        <taxon>Streptophyta</taxon>
        <taxon>Embryophyta</taxon>
        <taxon>Tracheophyta</taxon>
        <taxon>Spermatophyta</taxon>
        <taxon>Magnoliopsida</taxon>
        <taxon>eudicotyledons</taxon>
        <taxon>Gunneridae</taxon>
        <taxon>Pentapetalae</taxon>
        <taxon>rosids</taxon>
        <taxon>fabids</taxon>
        <taxon>Fabales</taxon>
        <taxon>Fabaceae</taxon>
        <taxon>Papilionoideae</taxon>
        <taxon>50 kb inversion clade</taxon>
        <taxon>genistoids sensu lato</taxon>
        <taxon>core genistoids</taxon>
        <taxon>Crotalarieae</taxon>
        <taxon>Crotalaria</taxon>
    </lineage>
</organism>
<dbReference type="EMBL" id="JAYWIO010000006">
    <property type="protein sequence ID" value="KAK7258051.1"/>
    <property type="molecule type" value="Genomic_DNA"/>
</dbReference>
<keyword evidence="3" id="KW-1185">Reference proteome</keyword>
<feature type="compositionally biased region" description="Basic and acidic residues" evidence="1">
    <location>
        <begin position="115"/>
        <end position="125"/>
    </location>
</feature>
<name>A0AAN9EIZ1_CROPI</name>
<evidence type="ECO:0000256" key="1">
    <source>
        <dbReference type="SAM" id="MobiDB-lite"/>
    </source>
</evidence>
<feature type="compositionally biased region" description="Basic and acidic residues" evidence="1">
    <location>
        <begin position="38"/>
        <end position="61"/>
    </location>
</feature>
<dbReference type="Proteomes" id="UP001372338">
    <property type="component" value="Unassembled WGS sequence"/>
</dbReference>
<dbReference type="AlphaFoldDB" id="A0AAN9EIZ1"/>
<gene>
    <name evidence="2" type="ORF">RIF29_32453</name>
</gene>
<feature type="compositionally biased region" description="Basic residues" evidence="1">
    <location>
        <begin position="92"/>
        <end position="114"/>
    </location>
</feature>